<evidence type="ECO:0000313" key="1">
    <source>
        <dbReference type="EMBL" id="MPM54257.1"/>
    </source>
</evidence>
<dbReference type="AlphaFoldDB" id="A0A645AMJ1"/>
<reference evidence="1" key="1">
    <citation type="submission" date="2019-08" db="EMBL/GenBank/DDBJ databases">
        <authorList>
            <person name="Kucharzyk K."/>
            <person name="Murdoch R.W."/>
            <person name="Higgins S."/>
            <person name="Loffler F."/>
        </authorList>
    </citation>
    <scope>NUCLEOTIDE SEQUENCE</scope>
</reference>
<comment type="caution">
    <text evidence="1">The sequence shown here is derived from an EMBL/GenBank/DDBJ whole genome shotgun (WGS) entry which is preliminary data.</text>
</comment>
<accession>A0A645AMJ1</accession>
<name>A0A645AMJ1_9ZZZZ</name>
<proteinExistence type="predicted"/>
<organism evidence="1">
    <name type="scientific">bioreactor metagenome</name>
    <dbReference type="NCBI Taxonomy" id="1076179"/>
    <lineage>
        <taxon>unclassified sequences</taxon>
        <taxon>metagenomes</taxon>
        <taxon>ecological metagenomes</taxon>
    </lineage>
</organism>
<sequence>MLIVDANITFYFPDDNKNGCSHDLDAKAIIRRDINLNGYLTAGQIYPEKEVSILNRGQTYKVMIQMPFVFGEVYEKVKDILKPGGAFTIQAASRILGEGHILSFDYENDEERWKDDKRE</sequence>
<dbReference type="EMBL" id="VSSQ01014721">
    <property type="protein sequence ID" value="MPM54257.1"/>
    <property type="molecule type" value="Genomic_DNA"/>
</dbReference>
<protein>
    <submittedName>
        <fullName evidence="1">Uncharacterized protein</fullName>
    </submittedName>
</protein>
<gene>
    <name evidence="1" type="ORF">SDC9_101032</name>
</gene>